<name>A0ACB8T1B1_9AGAM</name>
<organism evidence="1 2">
    <name type="scientific">Artomyces pyxidatus</name>
    <dbReference type="NCBI Taxonomy" id="48021"/>
    <lineage>
        <taxon>Eukaryota</taxon>
        <taxon>Fungi</taxon>
        <taxon>Dikarya</taxon>
        <taxon>Basidiomycota</taxon>
        <taxon>Agaricomycotina</taxon>
        <taxon>Agaricomycetes</taxon>
        <taxon>Russulales</taxon>
        <taxon>Auriscalpiaceae</taxon>
        <taxon>Artomyces</taxon>
    </lineage>
</organism>
<comment type="caution">
    <text evidence="1">The sequence shown here is derived from an EMBL/GenBank/DDBJ whole genome shotgun (WGS) entry which is preliminary data.</text>
</comment>
<protein>
    <submittedName>
        <fullName evidence="1">Uncharacterized protein</fullName>
    </submittedName>
</protein>
<keyword evidence="2" id="KW-1185">Reference proteome</keyword>
<proteinExistence type="predicted"/>
<reference evidence="1" key="2">
    <citation type="journal article" date="2022" name="New Phytol.">
        <title>Evolutionary transition to the ectomycorrhizal habit in the genomes of a hyperdiverse lineage of mushroom-forming fungi.</title>
        <authorList>
            <person name="Looney B."/>
            <person name="Miyauchi S."/>
            <person name="Morin E."/>
            <person name="Drula E."/>
            <person name="Courty P.E."/>
            <person name="Kohler A."/>
            <person name="Kuo A."/>
            <person name="LaButti K."/>
            <person name="Pangilinan J."/>
            <person name="Lipzen A."/>
            <person name="Riley R."/>
            <person name="Andreopoulos W."/>
            <person name="He G."/>
            <person name="Johnson J."/>
            <person name="Nolan M."/>
            <person name="Tritt A."/>
            <person name="Barry K.W."/>
            <person name="Grigoriev I.V."/>
            <person name="Nagy L.G."/>
            <person name="Hibbett D."/>
            <person name="Henrissat B."/>
            <person name="Matheny P.B."/>
            <person name="Labbe J."/>
            <person name="Martin F.M."/>
        </authorList>
    </citation>
    <scope>NUCLEOTIDE SEQUENCE</scope>
    <source>
        <strain evidence="1">HHB10654</strain>
    </source>
</reference>
<dbReference type="Proteomes" id="UP000814140">
    <property type="component" value="Unassembled WGS sequence"/>
</dbReference>
<gene>
    <name evidence="1" type="ORF">BV25DRAFT_1838760</name>
</gene>
<evidence type="ECO:0000313" key="1">
    <source>
        <dbReference type="EMBL" id="KAI0061935.1"/>
    </source>
</evidence>
<reference evidence="1" key="1">
    <citation type="submission" date="2021-03" db="EMBL/GenBank/DDBJ databases">
        <authorList>
            <consortium name="DOE Joint Genome Institute"/>
            <person name="Ahrendt S."/>
            <person name="Looney B.P."/>
            <person name="Miyauchi S."/>
            <person name="Morin E."/>
            <person name="Drula E."/>
            <person name="Courty P.E."/>
            <person name="Chicoki N."/>
            <person name="Fauchery L."/>
            <person name="Kohler A."/>
            <person name="Kuo A."/>
            <person name="Labutti K."/>
            <person name="Pangilinan J."/>
            <person name="Lipzen A."/>
            <person name="Riley R."/>
            <person name="Andreopoulos W."/>
            <person name="He G."/>
            <person name="Johnson J."/>
            <person name="Barry K.W."/>
            <person name="Grigoriev I.V."/>
            <person name="Nagy L."/>
            <person name="Hibbett D."/>
            <person name="Henrissat B."/>
            <person name="Matheny P.B."/>
            <person name="Labbe J."/>
            <person name="Martin F."/>
        </authorList>
    </citation>
    <scope>NUCLEOTIDE SEQUENCE</scope>
    <source>
        <strain evidence="1">HHB10654</strain>
    </source>
</reference>
<evidence type="ECO:0000313" key="2">
    <source>
        <dbReference type="Proteomes" id="UP000814140"/>
    </source>
</evidence>
<dbReference type="EMBL" id="MU277210">
    <property type="protein sequence ID" value="KAI0061935.1"/>
    <property type="molecule type" value="Genomic_DNA"/>
</dbReference>
<accession>A0ACB8T1B1</accession>
<sequence>MARHGRSREAATVFPVHDALPNPDRYRDWVKQRGALIWGLPLWSRKELIAGRQESEKGHQEGTPATDDECTQYAWDARTFSLEQRRLEMEDEGEFDGSHIPTPAHGVLEVMLDLATRKVGLPARDVYSALECDPSSSAAIDGLSYRSLSKLVVSSAQEPSAHGDIVAASPTVLVSLYKHDTFTVNFKSPDIAIRVLERLRNAEHMRLTKFFGLLRRYSKATNLAVDAKKGQGVPTATLWVFQMTTATTHRSSPDGYLVIRSVIREVRERLEALREPRDEMAEADTK</sequence>